<accession>A0A0G4MAK9</accession>
<feature type="repeat" description="ANK" evidence="3">
    <location>
        <begin position="176"/>
        <end position="208"/>
    </location>
</feature>
<evidence type="ECO:0000313" key="5">
    <source>
        <dbReference type="Proteomes" id="UP000044602"/>
    </source>
</evidence>
<dbReference type="Pfam" id="PF12796">
    <property type="entry name" value="Ank_2"/>
    <property type="match status" value="2"/>
</dbReference>
<feature type="non-terminal residue" evidence="4">
    <location>
        <position position="1"/>
    </location>
</feature>
<dbReference type="AlphaFoldDB" id="A0A0G4MAK9"/>
<evidence type="ECO:0000313" key="4">
    <source>
        <dbReference type="EMBL" id="CRK31314.1"/>
    </source>
</evidence>
<feature type="repeat" description="ANK" evidence="3">
    <location>
        <begin position="143"/>
        <end position="175"/>
    </location>
</feature>
<organism evidence="4 5">
    <name type="scientific">Verticillium longisporum</name>
    <name type="common">Verticillium dahliae var. longisporum</name>
    <dbReference type="NCBI Taxonomy" id="100787"/>
    <lineage>
        <taxon>Eukaryota</taxon>
        <taxon>Fungi</taxon>
        <taxon>Dikarya</taxon>
        <taxon>Ascomycota</taxon>
        <taxon>Pezizomycotina</taxon>
        <taxon>Sordariomycetes</taxon>
        <taxon>Hypocreomycetidae</taxon>
        <taxon>Glomerellales</taxon>
        <taxon>Plectosphaerellaceae</taxon>
        <taxon>Verticillium</taxon>
    </lineage>
</organism>
<dbReference type="PROSITE" id="PS50297">
    <property type="entry name" value="ANK_REP_REGION"/>
    <property type="match status" value="2"/>
</dbReference>
<dbReference type="EMBL" id="CVQH01021685">
    <property type="protein sequence ID" value="CRK31314.1"/>
    <property type="molecule type" value="Genomic_DNA"/>
</dbReference>
<gene>
    <name evidence="4" type="ORF">BN1708_015928</name>
</gene>
<dbReference type="Proteomes" id="UP000044602">
    <property type="component" value="Unassembled WGS sequence"/>
</dbReference>
<dbReference type="GO" id="GO:0085020">
    <property type="term" value="P:protein K6-linked ubiquitination"/>
    <property type="evidence" value="ECO:0007669"/>
    <property type="project" value="TreeGrafter"/>
</dbReference>
<dbReference type="InterPro" id="IPR036770">
    <property type="entry name" value="Ankyrin_rpt-contain_sf"/>
</dbReference>
<dbReference type="PANTHER" id="PTHR24171">
    <property type="entry name" value="ANKYRIN REPEAT DOMAIN-CONTAINING PROTEIN 39-RELATED"/>
    <property type="match status" value="1"/>
</dbReference>
<keyword evidence="2 3" id="KW-0040">ANK repeat</keyword>
<proteinExistence type="predicted"/>
<dbReference type="SUPFAM" id="SSF48403">
    <property type="entry name" value="Ankyrin repeat"/>
    <property type="match status" value="1"/>
</dbReference>
<dbReference type="SMART" id="SM00248">
    <property type="entry name" value="ANK"/>
    <property type="match status" value="5"/>
</dbReference>
<feature type="repeat" description="ANK" evidence="3">
    <location>
        <begin position="33"/>
        <end position="66"/>
    </location>
</feature>
<protein>
    <submittedName>
        <fullName evidence="4">Uncharacterized protein</fullName>
    </submittedName>
</protein>
<reference evidence="4 5" key="1">
    <citation type="submission" date="2015-05" db="EMBL/GenBank/DDBJ databases">
        <authorList>
            <person name="Wang D.B."/>
            <person name="Wang M."/>
        </authorList>
    </citation>
    <scope>NUCLEOTIDE SEQUENCE [LARGE SCALE GENOMIC DNA]</scope>
    <source>
        <strain evidence="4">VL1</strain>
    </source>
</reference>
<dbReference type="InterPro" id="IPR002110">
    <property type="entry name" value="Ankyrin_rpt"/>
</dbReference>
<dbReference type="PRINTS" id="PR01415">
    <property type="entry name" value="ANKYRIN"/>
</dbReference>
<feature type="repeat" description="ANK" evidence="3">
    <location>
        <begin position="67"/>
        <end position="100"/>
    </location>
</feature>
<keyword evidence="1" id="KW-0677">Repeat</keyword>
<name>A0A0G4MAK9_VERLO</name>
<dbReference type="PANTHER" id="PTHR24171:SF11">
    <property type="entry name" value="26S PROTEASOME NON-ATPASE REGULATORY SUBUNIT 10"/>
    <property type="match status" value="1"/>
</dbReference>
<sequence length="239" mass="26117">RCEYNPFWSGLWAQIDAFVHQTDPKLAACVDDDGRMPIHWAVSANKIDIVVLLTQLRGFDPDVQDGSGWSPVMIAGSLPDGDAVMDVLLSRGADINLKITDLRMTDLNGQNVLHFIASKNNLDLAKRLLALKTPLSARVRDKRGQYAIHRASAIGSVPMVNLLLKHKSPLDATDNSGYTALHHAIAEGHGDTAVALLKAGADVSKRDMEGNLALDLAPDNEVRYYIERFAEAEGIELLK</sequence>
<dbReference type="PROSITE" id="PS50088">
    <property type="entry name" value="ANK_REPEAT"/>
    <property type="match status" value="4"/>
</dbReference>
<evidence type="ECO:0000256" key="1">
    <source>
        <dbReference type="ARBA" id="ARBA00022737"/>
    </source>
</evidence>
<evidence type="ECO:0000256" key="3">
    <source>
        <dbReference type="PROSITE-ProRule" id="PRU00023"/>
    </source>
</evidence>
<dbReference type="STRING" id="100787.A0A0G4MAK9"/>
<dbReference type="GO" id="GO:0004842">
    <property type="term" value="F:ubiquitin-protein transferase activity"/>
    <property type="evidence" value="ECO:0007669"/>
    <property type="project" value="TreeGrafter"/>
</dbReference>
<keyword evidence="5" id="KW-1185">Reference proteome</keyword>
<evidence type="ECO:0000256" key="2">
    <source>
        <dbReference type="ARBA" id="ARBA00023043"/>
    </source>
</evidence>
<dbReference type="Gene3D" id="1.25.40.20">
    <property type="entry name" value="Ankyrin repeat-containing domain"/>
    <property type="match status" value="2"/>
</dbReference>